<name>C7PVT4_CATAD</name>
<sequence>MTVTVGVPAEKAWAAIADWESQRAWMVATQVRGSADAVGGKLEGRTGIGPVAFLDTMTVTEWDPPRRCTVRHTGHVVRGSGGFEVAARGADACQVTWWERVDLPFGLLGRIGWLAIGPTTRLFFLVSLGRLKRILEAAQTTGAAKTAGAAESGEAPRQPD</sequence>
<dbReference type="InterPro" id="IPR019587">
    <property type="entry name" value="Polyketide_cyclase/dehydratase"/>
</dbReference>
<dbReference type="Pfam" id="PF10604">
    <property type="entry name" value="Polyketide_cyc2"/>
    <property type="match status" value="1"/>
</dbReference>
<dbReference type="STRING" id="479433.Caci_2408"/>
<keyword evidence="2" id="KW-1185">Reference proteome</keyword>
<evidence type="ECO:0000313" key="2">
    <source>
        <dbReference type="Proteomes" id="UP000000851"/>
    </source>
</evidence>
<evidence type="ECO:0000313" key="1">
    <source>
        <dbReference type="EMBL" id="ACU71326.1"/>
    </source>
</evidence>
<gene>
    <name evidence="1" type="ordered locus">Caci_2408</name>
</gene>
<accession>C7PVT4</accession>
<protein>
    <recommendedName>
        <fullName evidence="3">Polyketide cyclase/dehydrase</fullName>
    </recommendedName>
</protein>
<dbReference type="Gene3D" id="3.30.530.20">
    <property type="match status" value="1"/>
</dbReference>
<reference evidence="1 2" key="1">
    <citation type="journal article" date="2009" name="Stand. Genomic Sci.">
        <title>Complete genome sequence of Catenulispora acidiphila type strain (ID 139908).</title>
        <authorList>
            <person name="Copeland A."/>
            <person name="Lapidus A."/>
            <person name="Glavina Del Rio T."/>
            <person name="Nolan M."/>
            <person name="Lucas S."/>
            <person name="Chen F."/>
            <person name="Tice H."/>
            <person name="Cheng J.F."/>
            <person name="Bruce D."/>
            <person name="Goodwin L."/>
            <person name="Pitluck S."/>
            <person name="Mikhailova N."/>
            <person name="Pati A."/>
            <person name="Ivanova N."/>
            <person name="Mavromatis K."/>
            <person name="Chen A."/>
            <person name="Palaniappan K."/>
            <person name="Chain P."/>
            <person name="Land M."/>
            <person name="Hauser L."/>
            <person name="Chang Y.J."/>
            <person name="Jeffries C.D."/>
            <person name="Chertkov O."/>
            <person name="Brettin T."/>
            <person name="Detter J.C."/>
            <person name="Han C."/>
            <person name="Ali Z."/>
            <person name="Tindall B.J."/>
            <person name="Goker M."/>
            <person name="Bristow J."/>
            <person name="Eisen J.A."/>
            <person name="Markowitz V."/>
            <person name="Hugenholtz P."/>
            <person name="Kyrpides N.C."/>
            <person name="Klenk H.P."/>
        </authorList>
    </citation>
    <scope>NUCLEOTIDE SEQUENCE [LARGE SCALE GENOMIC DNA]</scope>
    <source>
        <strain evidence="2">DSM 44928 / JCM 14897 / NBRC 102108 / NRRL B-24433 / ID139908</strain>
    </source>
</reference>
<dbReference type="InParanoid" id="C7PVT4"/>
<dbReference type="Proteomes" id="UP000000851">
    <property type="component" value="Chromosome"/>
</dbReference>
<dbReference type="SUPFAM" id="SSF55961">
    <property type="entry name" value="Bet v1-like"/>
    <property type="match status" value="1"/>
</dbReference>
<dbReference type="KEGG" id="cai:Caci_2408"/>
<dbReference type="eggNOG" id="COG3427">
    <property type="taxonomic scope" value="Bacteria"/>
</dbReference>
<evidence type="ECO:0008006" key="3">
    <source>
        <dbReference type="Google" id="ProtNLM"/>
    </source>
</evidence>
<dbReference type="HOGENOM" id="CLU_123373_0_0_11"/>
<dbReference type="EMBL" id="CP001700">
    <property type="protein sequence ID" value="ACU71326.1"/>
    <property type="molecule type" value="Genomic_DNA"/>
</dbReference>
<organism evidence="1 2">
    <name type="scientific">Catenulispora acidiphila (strain DSM 44928 / JCM 14897 / NBRC 102108 / NRRL B-24433 / ID139908)</name>
    <dbReference type="NCBI Taxonomy" id="479433"/>
    <lineage>
        <taxon>Bacteria</taxon>
        <taxon>Bacillati</taxon>
        <taxon>Actinomycetota</taxon>
        <taxon>Actinomycetes</taxon>
        <taxon>Catenulisporales</taxon>
        <taxon>Catenulisporaceae</taxon>
        <taxon>Catenulispora</taxon>
    </lineage>
</organism>
<proteinExistence type="predicted"/>
<dbReference type="InterPro" id="IPR023393">
    <property type="entry name" value="START-like_dom_sf"/>
</dbReference>
<dbReference type="AlphaFoldDB" id="C7PVT4"/>